<keyword evidence="8" id="KW-1133">Transmembrane helix</keyword>
<evidence type="ECO:0000256" key="7">
    <source>
        <dbReference type="ARBA" id="ARBA00022927"/>
    </source>
</evidence>
<protein>
    <submittedName>
        <fullName evidence="11">TonB family protein</fullName>
    </submittedName>
</protein>
<dbReference type="GO" id="GO:0031992">
    <property type="term" value="F:energy transducer activity"/>
    <property type="evidence" value="ECO:0007669"/>
    <property type="project" value="TreeGrafter"/>
</dbReference>
<evidence type="ECO:0000256" key="6">
    <source>
        <dbReference type="ARBA" id="ARBA00022692"/>
    </source>
</evidence>
<evidence type="ECO:0000259" key="10">
    <source>
        <dbReference type="PROSITE" id="PS52015"/>
    </source>
</evidence>
<dbReference type="Pfam" id="PF03544">
    <property type="entry name" value="TonB_C"/>
    <property type="match status" value="1"/>
</dbReference>
<dbReference type="PROSITE" id="PS52015">
    <property type="entry name" value="TONB_CTD"/>
    <property type="match status" value="1"/>
</dbReference>
<keyword evidence="4" id="KW-1003">Cell membrane</keyword>
<keyword evidence="5" id="KW-0997">Cell inner membrane</keyword>
<dbReference type="PANTHER" id="PTHR33446:SF2">
    <property type="entry name" value="PROTEIN TONB"/>
    <property type="match status" value="1"/>
</dbReference>
<keyword evidence="6" id="KW-0812">Transmembrane</keyword>
<name>A0A4Y8SC46_9SPHI</name>
<dbReference type="NCBIfam" id="TIGR01352">
    <property type="entry name" value="tonB_Cterm"/>
    <property type="match status" value="1"/>
</dbReference>
<organism evidence="11 12">
    <name type="scientific">Mucilaginibacter psychrotolerans</name>
    <dbReference type="NCBI Taxonomy" id="1524096"/>
    <lineage>
        <taxon>Bacteria</taxon>
        <taxon>Pseudomonadati</taxon>
        <taxon>Bacteroidota</taxon>
        <taxon>Sphingobacteriia</taxon>
        <taxon>Sphingobacteriales</taxon>
        <taxon>Sphingobacteriaceae</taxon>
        <taxon>Mucilaginibacter</taxon>
    </lineage>
</organism>
<evidence type="ECO:0000256" key="9">
    <source>
        <dbReference type="ARBA" id="ARBA00023136"/>
    </source>
</evidence>
<dbReference type="SUPFAM" id="SSF74653">
    <property type="entry name" value="TolA/TonB C-terminal domain"/>
    <property type="match status" value="1"/>
</dbReference>
<dbReference type="GO" id="GO:0015031">
    <property type="term" value="P:protein transport"/>
    <property type="evidence" value="ECO:0007669"/>
    <property type="project" value="UniProtKB-KW"/>
</dbReference>
<dbReference type="PROSITE" id="PS51257">
    <property type="entry name" value="PROKAR_LIPOPROTEIN"/>
    <property type="match status" value="1"/>
</dbReference>
<gene>
    <name evidence="11" type="ORF">E2R66_16590</name>
</gene>
<dbReference type="Gene3D" id="3.90.930.1">
    <property type="match status" value="1"/>
</dbReference>
<evidence type="ECO:0000256" key="5">
    <source>
        <dbReference type="ARBA" id="ARBA00022519"/>
    </source>
</evidence>
<dbReference type="GO" id="GO:0098797">
    <property type="term" value="C:plasma membrane protein complex"/>
    <property type="evidence" value="ECO:0007669"/>
    <property type="project" value="TreeGrafter"/>
</dbReference>
<dbReference type="Gene3D" id="3.30.1150.10">
    <property type="match status" value="1"/>
</dbReference>
<evidence type="ECO:0000256" key="1">
    <source>
        <dbReference type="ARBA" id="ARBA00004383"/>
    </source>
</evidence>
<dbReference type="AlphaFoldDB" id="A0A4Y8SC46"/>
<dbReference type="InterPro" id="IPR051045">
    <property type="entry name" value="TonB-dependent_transducer"/>
</dbReference>
<feature type="domain" description="TonB C-terminal" evidence="10">
    <location>
        <begin position="231"/>
        <end position="321"/>
    </location>
</feature>
<dbReference type="PANTHER" id="PTHR33446">
    <property type="entry name" value="PROTEIN TONB-RELATED"/>
    <property type="match status" value="1"/>
</dbReference>
<comment type="caution">
    <text evidence="11">The sequence shown here is derived from an EMBL/GenBank/DDBJ whole genome shotgun (WGS) entry which is preliminary data.</text>
</comment>
<dbReference type="OrthoDB" id="649093at2"/>
<dbReference type="Proteomes" id="UP000297540">
    <property type="component" value="Unassembled WGS sequence"/>
</dbReference>
<keyword evidence="12" id="KW-1185">Reference proteome</keyword>
<evidence type="ECO:0000313" key="11">
    <source>
        <dbReference type="EMBL" id="TFF36160.1"/>
    </source>
</evidence>
<evidence type="ECO:0000256" key="2">
    <source>
        <dbReference type="ARBA" id="ARBA00006555"/>
    </source>
</evidence>
<evidence type="ECO:0000256" key="3">
    <source>
        <dbReference type="ARBA" id="ARBA00022448"/>
    </source>
</evidence>
<dbReference type="InterPro" id="IPR037682">
    <property type="entry name" value="TonB_C"/>
</dbReference>
<dbReference type="GO" id="GO:0055085">
    <property type="term" value="P:transmembrane transport"/>
    <property type="evidence" value="ECO:0007669"/>
    <property type="project" value="InterPro"/>
</dbReference>
<keyword evidence="9" id="KW-0472">Membrane</keyword>
<dbReference type="EMBL" id="SOZE01000017">
    <property type="protein sequence ID" value="TFF36160.1"/>
    <property type="molecule type" value="Genomic_DNA"/>
</dbReference>
<reference evidence="11 12" key="1">
    <citation type="journal article" date="2017" name="Int. J. Syst. Evol. Microbiol.">
        <title>Mucilaginibacterpsychrotolerans sp. nov., isolated from peatlands.</title>
        <authorList>
            <person name="Deng Y."/>
            <person name="Shen L."/>
            <person name="Xu B."/>
            <person name="Liu Y."/>
            <person name="Gu Z."/>
            <person name="Liu H."/>
            <person name="Zhou Y."/>
        </authorList>
    </citation>
    <scope>NUCLEOTIDE SEQUENCE [LARGE SCALE GENOMIC DNA]</scope>
    <source>
        <strain evidence="11 12">NH7-4</strain>
    </source>
</reference>
<dbReference type="RefSeq" id="WP_133232530.1">
    <property type="nucleotide sequence ID" value="NZ_SOZE01000017.1"/>
</dbReference>
<proteinExistence type="inferred from homology"/>
<sequence>MKPFLFTLMVLWATACCGQQINVFYLKNNGSYVNNVDSAEYTRVINAPDSGSALYKVSEYYKNGKKKLTGTSSAINPPRFKGPCLTFYPNGNRQGSYTYDGGVPVGSAYDYYPNGKLYRMIKYPDSVVRGNNHFKDNYLIIDNLDSVGKVQVAESKGYYRGFDEKFSYIKEQGPVNNGLREGAWKGEDKTLKLTFIETYKNNELLSGSATDSSSLTTTYSGARMTSPQFEGGYAAFSRYIRDHIIYPNDARAHDIEGIVILQFVLEKDGSVTEIKVLRSVSKSLDEEAVRVIRESPKWIPGTRFGRPVRVSYAVPVNFKLQ</sequence>
<evidence type="ECO:0000256" key="4">
    <source>
        <dbReference type="ARBA" id="ARBA00022475"/>
    </source>
</evidence>
<accession>A0A4Y8SC46</accession>
<comment type="subcellular location">
    <subcellularLocation>
        <location evidence="1">Cell inner membrane</location>
        <topology evidence="1">Single-pass membrane protein</topology>
        <orientation evidence="1">Periplasmic side</orientation>
    </subcellularLocation>
</comment>
<evidence type="ECO:0000313" key="12">
    <source>
        <dbReference type="Proteomes" id="UP000297540"/>
    </source>
</evidence>
<keyword evidence="3" id="KW-0813">Transport</keyword>
<keyword evidence="7" id="KW-0653">Protein transport</keyword>
<dbReference type="InterPro" id="IPR006260">
    <property type="entry name" value="TonB/TolA_C"/>
</dbReference>
<comment type="similarity">
    <text evidence="2">Belongs to the TonB family.</text>
</comment>
<evidence type="ECO:0000256" key="8">
    <source>
        <dbReference type="ARBA" id="ARBA00022989"/>
    </source>
</evidence>